<keyword evidence="1" id="KW-0812">Transmembrane</keyword>
<keyword evidence="1" id="KW-0472">Membrane</keyword>
<accession>A0A3R9PFU2</accession>
<feature type="transmembrane region" description="Helical" evidence="1">
    <location>
        <begin position="6"/>
        <end position="29"/>
    </location>
</feature>
<reference evidence="2 3" key="1">
    <citation type="submission" date="2018-10" db="EMBL/GenBank/DDBJ databases">
        <title>Co-occurring genomic capacity for anaerobic methane metabolism and dissimilatory sulfite reduction discovered in the Korarchaeota.</title>
        <authorList>
            <person name="Mckay L.J."/>
            <person name="Dlakic M."/>
            <person name="Fields M.W."/>
            <person name="Delmont T.O."/>
            <person name="Eren A.M."/>
            <person name="Jay Z.J."/>
            <person name="Klingelsmith K.B."/>
            <person name="Rusch D.B."/>
            <person name="Inskeep W.P."/>
        </authorList>
    </citation>
    <scope>NUCLEOTIDE SEQUENCE [LARGE SCALE GENOMIC DNA]</scope>
    <source>
        <strain evidence="2 3">MDKW</strain>
    </source>
</reference>
<dbReference type="EMBL" id="RCOS01000162">
    <property type="protein sequence ID" value="RSN72255.1"/>
    <property type="molecule type" value="Genomic_DNA"/>
</dbReference>
<evidence type="ECO:0000313" key="3">
    <source>
        <dbReference type="Proteomes" id="UP000277582"/>
    </source>
</evidence>
<gene>
    <name evidence="2" type="ORF">D6D85_14565</name>
</gene>
<dbReference type="AlphaFoldDB" id="A0A3R9PFU2"/>
<protein>
    <recommendedName>
        <fullName evidence="4">Class III signal peptide-containing protein</fullName>
    </recommendedName>
</protein>
<comment type="caution">
    <text evidence="2">The sequence shown here is derived from an EMBL/GenBank/DDBJ whole genome shotgun (WGS) entry which is preliminary data.</text>
</comment>
<organism evidence="2 3">
    <name type="scientific">Candidatus Methanodesulfokora washburnensis</name>
    <dbReference type="NCBI Taxonomy" id="2478471"/>
    <lineage>
        <taxon>Archaea</taxon>
        <taxon>Thermoproteota</taxon>
        <taxon>Candidatus Korarchaeia</taxon>
        <taxon>Candidatus Korarchaeia incertae sedis</taxon>
        <taxon>Candidatus Methanodesulfokora</taxon>
    </lineage>
</organism>
<evidence type="ECO:0008006" key="4">
    <source>
        <dbReference type="Google" id="ProtNLM"/>
    </source>
</evidence>
<sequence>MSNVVVGVLVFLLGIVLIIMAVNFIYPYIQQRAAEQQFFAVKSAAITMSEGIERVVAAGVGSATTVKISLPPNTVVISGPSSVRFVMWGGPPYQHAVNITNGSVTYVGVVPKGTSLEIQVNMTSGWTLVVEGTSMAGRENNALISYVEPYKVKISWRG</sequence>
<name>A0A3R9PFU2_9CREN</name>
<proteinExistence type="predicted"/>
<dbReference type="Proteomes" id="UP000277582">
    <property type="component" value="Unassembled WGS sequence"/>
</dbReference>
<dbReference type="RefSeq" id="WP_125672672.1">
    <property type="nucleotide sequence ID" value="NZ_RCOS01000162.1"/>
</dbReference>
<evidence type="ECO:0000313" key="2">
    <source>
        <dbReference type="EMBL" id="RSN72255.1"/>
    </source>
</evidence>
<evidence type="ECO:0000256" key="1">
    <source>
        <dbReference type="SAM" id="Phobius"/>
    </source>
</evidence>
<keyword evidence="1" id="KW-1133">Transmembrane helix</keyword>
<keyword evidence="3" id="KW-1185">Reference proteome</keyword>